<comment type="similarity">
    <text evidence="2 8 13">Belongs to the glutamyl-tRNA reductase family.</text>
</comment>
<dbReference type="Proteomes" id="UP000004358">
    <property type="component" value="Unassembled WGS sequence"/>
</dbReference>
<dbReference type="Gene3D" id="3.40.50.720">
    <property type="entry name" value="NAD(P)-binding Rossmann-like Domain"/>
    <property type="match status" value="1"/>
</dbReference>
<comment type="pathway">
    <text evidence="1 8 13">Porphyrin-containing compound metabolism; protoporphyrin-IX biosynthesis; 5-aminolevulinate from L-glutamyl-tRNA(Glu): step 1/2.</text>
</comment>
<dbReference type="PROSITE" id="PS00747">
    <property type="entry name" value="GLUTR"/>
    <property type="match status" value="1"/>
</dbReference>
<dbReference type="Pfam" id="PF01488">
    <property type="entry name" value="Shikimate_DH"/>
    <property type="match status" value="1"/>
</dbReference>
<dbReference type="HOGENOM" id="CLU_035113_2_2_0"/>
<dbReference type="AlphaFoldDB" id="A3ZM18"/>
<evidence type="ECO:0000256" key="4">
    <source>
        <dbReference type="ARBA" id="ARBA00022857"/>
    </source>
</evidence>
<dbReference type="CDD" id="cd05213">
    <property type="entry name" value="NAD_bind_Glutamyl_tRNA_reduct"/>
    <property type="match status" value="1"/>
</dbReference>
<comment type="domain">
    <text evidence="8">Possesses an unusual extended V-shaped dimeric structure with each monomer consisting of three distinct domains arranged along a curved 'spinal' alpha-helix. The N-terminal catalytic domain specifically recognizes the glutamate moiety of the substrate. The second domain is the NADPH-binding domain, and the third C-terminal domain is responsible for dimerization.</text>
</comment>
<keyword evidence="6 8" id="KW-0627">Porphyrin biosynthesis</keyword>
<dbReference type="GO" id="GO:0050661">
    <property type="term" value="F:NADP binding"/>
    <property type="evidence" value="ECO:0007669"/>
    <property type="project" value="InterPro"/>
</dbReference>
<dbReference type="SUPFAM" id="SSF51735">
    <property type="entry name" value="NAD(P)-binding Rossmann-fold domains"/>
    <property type="match status" value="1"/>
</dbReference>
<protein>
    <recommendedName>
        <fullName evidence="3 8">Glutamyl-tRNA reductase</fullName>
        <shortName evidence="8">GluTR</shortName>
        <ecNumber evidence="3 8">1.2.1.70</ecNumber>
    </recommendedName>
</protein>
<dbReference type="InterPro" id="IPR015896">
    <property type="entry name" value="4pyrrol_synth_GluRdtase_dimer"/>
</dbReference>
<feature type="binding site" evidence="8 10">
    <location>
        <position position="122"/>
    </location>
    <ligand>
        <name>substrate</name>
    </ligand>
</feature>
<dbReference type="GO" id="GO:0019353">
    <property type="term" value="P:protoporphyrinogen IX biosynthetic process from glutamate"/>
    <property type="evidence" value="ECO:0007669"/>
    <property type="project" value="TreeGrafter"/>
</dbReference>
<comment type="caution">
    <text evidence="17">The sequence shown here is derived from an EMBL/GenBank/DDBJ whole genome shotgun (WGS) entry which is preliminary data.</text>
</comment>
<dbReference type="InterPro" id="IPR036453">
    <property type="entry name" value="GluRdtase_dimer_dom_sf"/>
</dbReference>
<dbReference type="InterPro" id="IPR006151">
    <property type="entry name" value="Shikm_DH/Glu-tRNA_Rdtase"/>
</dbReference>
<comment type="function">
    <text evidence="8">Catalyzes the NADPH-dependent reduction of glutamyl-tRNA(Glu) to glutamate 1-semialdehyde (GSA).</text>
</comment>
<dbReference type="UniPathway" id="UPA00251">
    <property type="reaction ID" value="UER00316"/>
</dbReference>
<evidence type="ECO:0000256" key="5">
    <source>
        <dbReference type="ARBA" id="ARBA00023002"/>
    </source>
</evidence>
<evidence type="ECO:0000256" key="1">
    <source>
        <dbReference type="ARBA" id="ARBA00005059"/>
    </source>
</evidence>
<feature type="binding site" evidence="8 11">
    <location>
        <begin position="192"/>
        <end position="197"/>
    </location>
    <ligand>
        <name>NADP(+)</name>
        <dbReference type="ChEBI" id="CHEBI:58349"/>
    </ligand>
</feature>
<gene>
    <name evidence="8" type="primary">hemA</name>
    <name evidence="17" type="ORF">DSM3645_10387</name>
</gene>
<feature type="binding site" evidence="8 10">
    <location>
        <begin position="116"/>
        <end position="118"/>
    </location>
    <ligand>
        <name>substrate</name>
    </ligand>
</feature>
<dbReference type="eggNOG" id="COG0373">
    <property type="taxonomic scope" value="Bacteria"/>
</dbReference>
<evidence type="ECO:0000256" key="6">
    <source>
        <dbReference type="ARBA" id="ARBA00023244"/>
    </source>
</evidence>
<evidence type="ECO:0000313" key="18">
    <source>
        <dbReference type="Proteomes" id="UP000004358"/>
    </source>
</evidence>
<dbReference type="FunFam" id="3.30.460.30:FF:000001">
    <property type="entry name" value="Glutamyl-tRNA reductase"/>
    <property type="match status" value="1"/>
</dbReference>
<feature type="domain" description="Glutamyl-tRNA reductase N-terminal" evidence="16">
    <location>
        <begin position="6"/>
        <end position="158"/>
    </location>
</feature>
<dbReference type="Gene3D" id="3.30.460.30">
    <property type="entry name" value="Glutamyl-tRNA reductase, N-terminal domain"/>
    <property type="match status" value="1"/>
</dbReference>
<evidence type="ECO:0000256" key="7">
    <source>
        <dbReference type="ARBA" id="ARBA00047464"/>
    </source>
</evidence>
<evidence type="ECO:0000256" key="8">
    <source>
        <dbReference type="HAMAP-Rule" id="MF_00087"/>
    </source>
</evidence>
<feature type="active site" description="Nucleophile" evidence="8 9">
    <location>
        <position position="50"/>
    </location>
</feature>
<dbReference type="SUPFAM" id="SSF69742">
    <property type="entry name" value="Glutamyl tRNA-reductase catalytic, N-terminal domain"/>
    <property type="match status" value="1"/>
</dbReference>
<dbReference type="RefSeq" id="WP_002655673.1">
    <property type="nucleotide sequence ID" value="NZ_CH672377.1"/>
</dbReference>
<dbReference type="OrthoDB" id="110209at2"/>
<evidence type="ECO:0000256" key="12">
    <source>
        <dbReference type="PIRSR" id="PIRSR000445-4"/>
    </source>
</evidence>
<evidence type="ECO:0000256" key="10">
    <source>
        <dbReference type="PIRSR" id="PIRSR000445-2"/>
    </source>
</evidence>
<accession>A3ZM18</accession>
<dbReference type="STRING" id="314230.DSM3645_10387"/>
<evidence type="ECO:0000313" key="17">
    <source>
        <dbReference type="EMBL" id="EAQ82801.1"/>
    </source>
</evidence>
<proteinExistence type="inferred from homology"/>
<evidence type="ECO:0000256" key="2">
    <source>
        <dbReference type="ARBA" id="ARBA00005916"/>
    </source>
</evidence>
<feature type="domain" description="Tetrapyrrole biosynthesis glutamyl-tRNA reductase dimerisation" evidence="14">
    <location>
        <begin position="323"/>
        <end position="422"/>
    </location>
</feature>
<dbReference type="HAMAP" id="MF_00087">
    <property type="entry name" value="Glu_tRNA_reductase"/>
    <property type="match status" value="1"/>
</dbReference>
<feature type="binding site" evidence="8 10">
    <location>
        <position position="111"/>
    </location>
    <ligand>
        <name>substrate</name>
    </ligand>
</feature>
<evidence type="ECO:0000259" key="16">
    <source>
        <dbReference type="Pfam" id="PF05201"/>
    </source>
</evidence>
<comment type="subunit">
    <text evidence="8">Homodimer.</text>
</comment>
<dbReference type="PIRSF" id="PIRSF000445">
    <property type="entry name" value="4pyrrol_synth_GluRdtase"/>
    <property type="match status" value="1"/>
</dbReference>
<keyword evidence="5 8" id="KW-0560">Oxidoreductase</keyword>
<feature type="domain" description="Quinate/shikimate 5-dehydrogenase/glutamyl-tRNA reductase" evidence="15">
    <location>
        <begin position="175"/>
        <end position="308"/>
    </location>
</feature>
<dbReference type="PANTHER" id="PTHR43013">
    <property type="entry name" value="GLUTAMYL-TRNA REDUCTASE"/>
    <property type="match status" value="1"/>
</dbReference>
<name>A3ZM18_9BACT</name>
<dbReference type="InterPro" id="IPR036343">
    <property type="entry name" value="GluRdtase_N_sf"/>
</dbReference>
<dbReference type="EMBL" id="AANZ01000001">
    <property type="protein sequence ID" value="EAQ82801.1"/>
    <property type="molecule type" value="Genomic_DNA"/>
</dbReference>
<comment type="miscellaneous">
    <text evidence="8">During catalysis, the active site Cys acts as a nucleophile attacking the alpha-carbonyl group of tRNA-bound glutamate with the formation of a thioester intermediate between enzyme and glutamate, and the concomitant release of tRNA(Glu). The thioester intermediate is finally reduced by direct hydride transfer from NADPH, to form the product GSA.</text>
</comment>
<sequence length="424" mass="48104">MKLQMIGLSHHNASVEIRERLAFSPDQAQEALKTFRSRFPDIESVLLSTCNRTEIYTAALDGNLCPTHHDMVQFWAEFHQLEAKDVFDNVLERTGEDVVRHLFTVAASLDSMVVGEAQILSQVKQAYELSTQIDSAGTLTHSCFQAAIRVAKRVSNETTIHKKRVSIPSVAVSDFASNVFDRFDDKNVLIIGAGEMAEETSRYLLDVGAKEFTVVNRSLERAERLAATFAGKALHWDQLHEAVIAADLIVSTTGATEPIIRLEEYKQLEAARFQRTLFVLDLAIPRDFDPRIAERVGVYLFSIDDLRQTCDKNRAAREREWPKAERIIEDETAKFMADLNHRATAPTIRRLKQRSDELKDEELKRLLNKLGDIDPRIADEIIRSFDRLVNKLLHPPLESLRDEAGSASSDSLLDALKRLFRLYD</sequence>
<dbReference type="GO" id="GO:0008883">
    <property type="term" value="F:glutamyl-tRNA reductase activity"/>
    <property type="evidence" value="ECO:0007669"/>
    <property type="project" value="UniProtKB-UniRule"/>
</dbReference>
<evidence type="ECO:0000256" key="13">
    <source>
        <dbReference type="RuleBase" id="RU000584"/>
    </source>
</evidence>
<feature type="binding site" evidence="8 10">
    <location>
        <begin position="49"/>
        <end position="52"/>
    </location>
    <ligand>
        <name>substrate</name>
    </ligand>
</feature>
<dbReference type="NCBIfam" id="TIGR01035">
    <property type="entry name" value="hemA"/>
    <property type="match status" value="1"/>
</dbReference>
<keyword evidence="4 8" id="KW-0521">NADP</keyword>
<evidence type="ECO:0000256" key="3">
    <source>
        <dbReference type="ARBA" id="ARBA00012970"/>
    </source>
</evidence>
<evidence type="ECO:0000256" key="11">
    <source>
        <dbReference type="PIRSR" id="PIRSR000445-3"/>
    </source>
</evidence>
<evidence type="ECO:0000256" key="9">
    <source>
        <dbReference type="PIRSR" id="PIRSR000445-1"/>
    </source>
</evidence>
<dbReference type="Pfam" id="PF00745">
    <property type="entry name" value="GlutR_dimer"/>
    <property type="match status" value="1"/>
</dbReference>
<dbReference type="EC" id="1.2.1.70" evidence="3 8"/>
<evidence type="ECO:0000259" key="15">
    <source>
        <dbReference type="Pfam" id="PF01488"/>
    </source>
</evidence>
<dbReference type="InterPro" id="IPR000343">
    <property type="entry name" value="4pyrrol_synth_GluRdtase"/>
</dbReference>
<dbReference type="InterPro" id="IPR036291">
    <property type="entry name" value="NAD(P)-bd_dom_sf"/>
</dbReference>
<evidence type="ECO:0000259" key="14">
    <source>
        <dbReference type="Pfam" id="PF00745"/>
    </source>
</evidence>
<feature type="site" description="Important for activity" evidence="8 12">
    <location>
        <position position="101"/>
    </location>
</feature>
<comment type="catalytic activity">
    <reaction evidence="7 8 13">
        <text>(S)-4-amino-5-oxopentanoate + tRNA(Glu) + NADP(+) = L-glutamyl-tRNA(Glu) + NADPH + H(+)</text>
        <dbReference type="Rhea" id="RHEA:12344"/>
        <dbReference type="Rhea" id="RHEA-COMP:9663"/>
        <dbReference type="Rhea" id="RHEA-COMP:9680"/>
        <dbReference type="ChEBI" id="CHEBI:15378"/>
        <dbReference type="ChEBI" id="CHEBI:57501"/>
        <dbReference type="ChEBI" id="CHEBI:57783"/>
        <dbReference type="ChEBI" id="CHEBI:58349"/>
        <dbReference type="ChEBI" id="CHEBI:78442"/>
        <dbReference type="ChEBI" id="CHEBI:78520"/>
        <dbReference type="EC" id="1.2.1.70"/>
    </reaction>
</comment>
<dbReference type="Pfam" id="PF05201">
    <property type="entry name" value="GlutR_N"/>
    <property type="match status" value="1"/>
</dbReference>
<dbReference type="InterPro" id="IPR018214">
    <property type="entry name" value="GluRdtase_CS"/>
</dbReference>
<reference evidence="17 18" key="1">
    <citation type="submission" date="2006-02" db="EMBL/GenBank/DDBJ databases">
        <authorList>
            <person name="Amann R."/>
            <person name="Ferriera S."/>
            <person name="Johnson J."/>
            <person name="Kravitz S."/>
            <person name="Halpern A."/>
            <person name="Remington K."/>
            <person name="Beeson K."/>
            <person name="Tran B."/>
            <person name="Rogers Y.-H."/>
            <person name="Friedman R."/>
            <person name="Venter J.C."/>
        </authorList>
    </citation>
    <scope>NUCLEOTIDE SEQUENCE [LARGE SCALE GENOMIC DNA]</scope>
    <source>
        <strain evidence="17 18">DSM 3645</strain>
    </source>
</reference>
<organism evidence="17 18">
    <name type="scientific">Blastopirellula marina DSM 3645</name>
    <dbReference type="NCBI Taxonomy" id="314230"/>
    <lineage>
        <taxon>Bacteria</taxon>
        <taxon>Pseudomonadati</taxon>
        <taxon>Planctomycetota</taxon>
        <taxon>Planctomycetia</taxon>
        <taxon>Pirellulales</taxon>
        <taxon>Pirellulaceae</taxon>
        <taxon>Blastopirellula</taxon>
    </lineage>
</organism>
<dbReference type="SUPFAM" id="SSF69075">
    <property type="entry name" value="Glutamyl tRNA-reductase dimerization domain"/>
    <property type="match status" value="1"/>
</dbReference>
<dbReference type="PANTHER" id="PTHR43013:SF1">
    <property type="entry name" value="GLUTAMYL-TRNA REDUCTASE"/>
    <property type="match status" value="1"/>
</dbReference>
<dbReference type="InterPro" id="IPR015895">
    <property type="entry name" value="4pyrrol_synth_GluRdtase_N"/>
</dbReference>